<organism evidence="1">
    <name type="scientific">Aeromonas salmonicida subsp. salmonicida</name>
    <dbReference type="NCBI Taxonomy" id="29491"/>
    <lineage>
        <taxon>Bacteria</taxon>
        <taxon>Pseudomonadati</taxon>
        <taxon>Pseudomonadota</taxon>
        <taxon>Gammaproteobacteria</taxon>
        <taxon>Aeromonadales</taxon>
        <taxon>Aeromonadaceae</taxon>
        <taxon>Aeromonas</taxon>
    </lineage>
</organism>
<dbReference type="AlphaFoldDB" id="A0A1Q4MD41"/>
<protein>
    <submittedName>
        <fullName evidence="1">Uncharacterized protein</fullName>
    </submittedName>
</protein>
<evidence type="ECO:0000313" key="1">
    <source>
        <dbReference type="EMBL" id="ASD49307.1"/>
    </source>
</evidence>
<sequence length="308" mass="34409">MEFRYPTASAEANMNAMKYLTQNLSAPEKGREEVESLIKMLGTSITSYPSWHPILTIPRGQGEDHGDLGRLYTGIDHTIKFVRGFVTCPYSEEKANALVDYVNTLTGLSAYRTDTKLYSDHAYPVVVEAMEVMLEADGTIRSRDALAWCVQELVRNAQHAQVAETWWSMRGYLLGEPHGSRSSLLVNQYTGGHMRKILEALNNSGMYGPVKEWSLDMLSKKKRELIGETLLRAALKQYEKGGEKFTFELNGERCKASVGDTWNDGSELSVNVMIGASELVVNGFYYPGQDLLQSSDPKGKQALAEKFL</sequence>
<geneLocation type="plasmid" evidence="1">
    <name>pAsa5</name>
</geneLocation>
<reference evidence="1" key="1">
    <citation type="submission" date="2017-01" db="EMBL/GenBank/DDBJ databases">
        <title>Plasmid composition in Aeromonas salmonicida subsp. salmonicida 01-B526 unravels unsuspected type three secretion system loss patterns.</title>
        <authorList>
            <person name="Tanaka K.H."/>
            <person name="Vincent A.T."/>
            <person name="Emond-Rheault J.-G."/>
            <person name="Adamczuk M."/>
            <person name="Frenette M."/>
            <person name="Charette S.J."/>
        </authorList>
    </citation>
    <scope>NUCLEOTIDE SEQUENCE</scope>
    <source>
        <strain evidence="1">01-B526</strain>
        <plasmid evidence="1">pAsa5</plasmid>
    </source>
</reference>
<keyword evidence="1" id="KW-0614">Plasmid</keyword>
<proteinExistence type="predicted"/>
<accession>A0A1Q4MD41</accession>
<dbReference type="EMBL" id="KY555069">
    <property type="protein sequence ID" value="ASD49307.1"/>
    <property type="molecule type" value="Genomic_DNA"/>
</dbReference>
<dbReference type="SMR" id="A0A1Q4MD41"/>
<dbReference type="RefSeq" id="WP_005321114.1">
    <property type="nucleotide sequence ID" value="NZ_KY555069.1"/>
</dbReference>
<name>A0A1Q4MD41_AERSS</name>